<evidence type="ECO:0000313" key="9">
    <source>
        <dbReference type="Proteomes" id="UP001184861"/>
    </source>
</evidence>
<dbReference type="GO" id="GO:0005886">
    <property type="term" value="C:plasma membrane"/>
    <property type="evidence" value="ECO:0007669"/>
    <property type="project" value="TreeGrafter"/>
</dbReference>
<dbReference type="InterPro" id="IPR004695">
    <property type="entry name" value="SLAC1/Mae1/Ssu1/TehA"/>
</dbReference>
<keyword evidence="3 6" id="KW-1133">Transmembrane helix</keyword>
<dbReference type="Pfam" id="PF03595">
    <property type="entry name" value="SLAC1"/>
    <property type="match status" value="1"/>
</dbReference>
<feature type="transmembrane region" description="Helical" evidence="6">
    <location>
        <begin position="305"/>
        <end position="328"/>
    </location>
</feature>
<dbReference type="PANTHER" id="PTHR37955">
    <property type="entry name" value="TELLURITE RESISTANCE PROTEIN TEHA"/>
    <property type="match status" value="1"/>
</dbReference>
<dbReference type="InterPro" id="IPR052951">
    <property type="entry name" value="Tellurite_res_ion_channel"/>
</dbReference>
<evidence type="ECO:0000256" key="4">
    <source>
        <dbReference type="ARBA" id="ARBA00023136"/>
    </source>
</evidence>
<feature type="transmembrane region" description="Helical" evidence="6">
    <location>
        <begin position="222"/>
        <end position="243"/>
    </location>
</feature>
<feature type="region of interest" description="Disordered" evidence="5">
    <location>
        <begin position="1"/>
        <end position="25"/>
    </location>
</feature>
<comment type="subcellular location">
    <subcellularLocation>
        <location evidence="1">Membrane</location>
        <topology evidence="1">Multi-pass membrane protein</topology>
    </subcellularLocation>
</comment>
<feature type="transmembrane region" description="Helical" evidence="6">
    <location>
        <begin position="131"/>
        <end position="149"/>
    </location>
</feature>
<dbReference type="EMBL" id="JAVDQY010000001">
    <property type="protein sequence ID" value="MDR6524995.1"/>
    <property type="molecule type" value="Genomic_DNA"/>
</dbReference>
<comment type="caution">
    <text evidence="7">The sequence shown here is derived from an EMBL/GenBank/DDBJ whole genome shotgun (WGS) entry which is preliminary data.</text>
</comment>
<accession>A0AAE3Y4V0</accession>
<dbReference type="EMBL" id="JAVDQY010000001">
    <property type="protein sequence ID" value="MDR6525028.1"/>
    <property type="molecule type" value="Genomic_DNA"/>
</dbReference>
<organism evidence="7 9">
    <name type="scientific">Chryseobacterium rhizosphaerae</name>
    <dbReference type="NCBI Taxonomy" id="395937"/>
    <lineage>
        <taxon>Bacteria</taxon>
        <taxon>Pseudomonadati</taxon>
        <taxon>Bacteroidota</taxon>
        <taxon>Flavobacteriia</taxon>
        <taxon>Flavobacteriales</taxon>
        <taxon>Weeksellaceae</taxon>
        <taxon>Chryseobacterium group</taxon>
        <taxon>Chryseobacterium</taxon>
    </lineage>
</organism>
<proteinExistence type="predicted"/>
<feature type="transmembrane region" description="Helical" evidence="6">
    <location>
        <begin position="63"/>
        <end position="85"/>
    </location>
</feature>
<keyword evidence="2 6" id="KW-0812">Transmembrane</keyword>
<dbReference type="PANTHER" id="PTHR37955:SF1">
    <property type="entry name" value="DEP DOMAIN-CONTAINING PROTEIN"/>
    <property type="match status" value="1"/>
</dbReference>
<dbReference type="Proteomes" id="UP001184861">
    <property type="component" value="Unassembled WGS sequence"/>
</dbReference>
<dbReference type="Gene3D" id="1.50.10.150">
    <property type="entry name" value="Voltage-dependent anion channel"/>
    <property type="match status" value="1"/>
</dbReference>
<evidence type="ECO:0000256" key="5">
    <source>
        <dbReference type="SAM" id="MobiDB-lite"/>
    </source>
</evidence>
<keyword evidence="4 6" id="KW-0472">Membrane</keyword>
<evidence type="ECO:0000313" key="8">
    <source>
        <dbReference type="EMBL" id="MDR6525028.1"/>
    </source>
</evidence>
<evidence type="ECO:0000256" key="2">
    <source>
        <dbReference type="ARBA" id="ARBA00022692"/>
    </source>
</evidence>
<dbReference type="GO" id="GO:0046583">
    <property type="term" value="F:monoatomic cation efflux transmembrane transporter activity"/>
    <property type="evidence" value="ECO:0007669"/>
    <property type="project" value="TreeGrafter"/>
</dbReference>
<dbReference type="RefSeq" id="WP_309944323.1">
    <property type="nucleotide sequence ID" value="NZ_JAVDQY010000001.1"/>
</dbReference>
<feature type="transmembrane region" description="Helical" evidence="6">
    <location>
        <begin position="280"/>
        <end position="299"/>
    </location>
</feature>
<gene>
    <name evidence="7" type="ORF">J2787_000365</name>
    <name evidence="8" type="ORF">J2787_000398</name>
</gene>
<dbReference type="AlphaFoldDB" id="A0AAE3Y4V0"/>
<evidence type="ECO:0000256" key="3">
    <source>
        <dbReference type="ARBA" id="ARBA00022989"/>
    </source>
</evidence>
<evidence type="ECO:0000256" key="6">
    <source>
        <dbReference type="SAM" id="Phobius"/>
    </source>
</evidence>
<name>A0AAE3Y4V0_9FLAO</name>
<sequence>MKNSNRSFFSLNNSPPPLSSENKSISNSPLQHLPVGLFGSTVALSGLSIAWKTSTALFGAPIMVSKYIGFLGWTVFILLIIGYLYKIIMFPYKVKAELTHPVKANFLGTFFISAVLLSTLAAPYSLLLARISWIIGTFGGIIFVYILTVRLFKGSINSLDLVPPVLIPGLTILNAVTAHASVDLGWESKEIDTILFSVGIMYAIVFFIIVTYRLIHREPVTLFLKPTLLIMSAPFEVGLLSYLSTRKEIDTFASALFYSGFFIFIVLLLVVFNKKLPFMVSWWGACFSTVALTNASLQYARFNQLSFNMGIAVILLGIVTVFILITLFQTIRHLFTGKLLTPG</sequence>
<feature type="transmembrane region" description="Helical" evidence="6">
    <location>
        <begin position="255"/>
        <end position="273"/>
    </location>
</feature>
<dbReference type="InterPro" id="IPR038665">
    <property type="entry name" value="Voltage-dep_anion_channel_sf"/>
</dbReference>
<feature type="transmembrane region" description="Helical" evidence="6">
    <location>
        <begin position="194"/>
        <end position="215"/>
    </location>
</feature>
<evidence type="ECO:0000256" key="1">
    <source>
        <dbReference type="ARBA" id="ARBA00004141"/>
    </source>
</evidence>
<protein>
    <submittedName>
        <fullName evidence="7">Tellurite resistance protein</fullName>
    </submittedName>
</protein>
<reference evidence="7" key="1">
    <citation type="submission" date="2023-07" db="EMBL/GenBank/DDBJ databases">
        <title>Sorghum-associated microbial communities from plants grown in Nebraska, USA.</title>
        <authorList>
            <person name="Schachtman D."/>
        </authorList>
    </citation>
    <scope>NUCLEOTIDE SEQUENCE</scope>
    <source>
        <strain evidence="7">DS2360</strain>
    </source>
</reference>
<feature type="compositionally biased region" description="Low complexity" evidence="5">
    <location>
        <begin position="1"/>
        <end position="24"/>
    </location>
</feature>
<feature type="transmembrane region" description="Helical" evidence="6">
    <location>
        <begin position="106"/>
        <end position="125"/>
    </location>
</feature>
<evidence type="ECO:0000313" key="7">
    <source>
        <dbReference type="EMBL" id="MDR6524995.1"/>
    </source>
</evidence>